<comment type="caution">
    <text evidence="1">The sequence shown here is derived from an EMBL/GenBank/DDBJ whole genome shotgun (WGS) entry which is preliminary data.</text>
</comment>
<accession>A0AAP3SJC0</accession>
<reference evidence="1" key="1">
    <citation type="submission" date="2022-10" db="EMBL/GenBank/DDBJ databases">
        <title>Human gut microbiome strain richness.</title>
        <authorList>
            <person name="Chen-Liaw A."/>
        </authorList>
    </citation>
    <scope>NUCLEOTIDE SEQUENCE</scope>
    <source>
        <strain evidence="1">1001283st1_A3_1001283B150304_161114</strain>
    </source>
</reference>
<feature type="non-terminal residue" evidence="1">
    <location>
        <position position="113"/>
    </location>
</feature>
<gene>
    <name evidence="1" type="ORF">PO127_27970</name>
</gene>
<dbReference type="AlphaFoldDB" id="A0AAP3SJC0"/>
<protein>
    <submittedName>
        <fullName evidence="1">Uncharacterized protein</fullName>
    </submittedName>
</protein>
<dbReference type="Proteomes" id="UP001217776">
    <property type="component" value="Unassembled WGS sequence"/>
</dbReference>
<evidence type="ECO:0000313" key="1">
    <source>
        <dbReference type="EMBL" id="MDC2239579.1"/>
    </source>
</evidence>
<dbReference type="EMBL" id="JAQNVG010000120">
    <property type="protein sequence ID" value="MDC2239579.1"/>
    <property type="molecule type" value="Genomic_DNA"/>
</dbReference>
<evidence type="ECO:0000313" key="2">
    <source>
        <dbReference type="Proteomes" id="UP001217776"/>
    </source>
</evidence>
<name>A0AAP3SJC0_BACT4</name>
<organism evidence="1 2">
    <name type="scientific">Bacteroides thetaiotaomicron</name>
    <dbReference type="NCBI Taxonomy" id="818"/>
    <lineage>
        <taxon>Bacteria</taxon>
        <taxon>Pseudomonadati</taxon>
        <taxon>Bacteroidota</taxon>
        <taxon>Bacteroidia</taxon>
        <taxon>Bacteroidales</taxon>
        <taxon>Bacteroidaceae</taxon>
        <taxon>Bacteroides</taxon>
    </lineage>
</organism>
<proteinExistence type="predicted"/>
<sequence length="113" mass="13095">MLSDISKRLEAVNTLLGRHQQCNRFMFNDALPLSLFYRDFNDTNTLVKEAGLLFREDAEQLLEFSSSLLSEADKYLSLDRTPLQAVDFEALFEEHLKPFELRYEEAKTAATEL</sequence>